<dbReference type="InterPro" id="IPR032820">
    <property type="entry name" value="ATPase_put"/>
</dbReference>
<keyword evidence="1" id="KW-1133">Transmembrane helix</keyword>
<sequence length="79" mass="9063">MPENNKLPKKPSVASKWLIFTSIPFQMGATIYVFYKIGGWLDKKYLIYDDWGTKSVTLLGIFLAMYQVISQVNKLNKNG</sequence>
<keyword evidence="1" id="KW-0472">Membrane</keyword>
<evidence type="ECO:0000313" key="2">
    <source>
        <dbReference type="EMBL" id="SFN49549.1"/>
    </source>
</evidence>
<accession>A0A1I4ZHT5</accession>
<protein>
    <submittedName>
        <fullName evidence="2">Putative F0F1-ATPase subunit Ca2+/Mg2+ transporter</fullName>
    </submittedName>
</protein>
<name>A0A1I4ZHT5_9FLAO</name>
<proteinExistence type="predicted"/>
<dbReference type="Proteomes" id="UP000199036">
    <property type="component" value="Unassembled WGS sequence"/>
</dbReference>
<dbReference type="Pfam" id="PF09527">
    <property type="entry name" value="ATPase_gene1"/>
    <property type="match status" value="1"/>
</dbReference>
<dbReference type="RefSeq" id="WP_091520797.1">
    <property type="nucleotide sequence ID" value="NZ_FOVI01000006.1"/>
</dbReference>
<dbReference type="STRING" id="913024.SAMN05421741_10674"/>
<organism evidence="2 3">
    <name type="scientific">Paenimyroides ummariense</name>
    <dbReference type="NCBI Taxonomy" id="913024"/>
    <lineage>
        <taxon>Bacteria</taxon>
        <taxon>Pseudomonadati</taxon>
        <taxon>Bacteroidota</taxon>
        <taxon>Flavobacteriia</taxon>
        <taxon>Flavobacteriales</taxon>
        <taxon>Flavobacteriaceae</taxon>
        <taxon>Paenimyroides</taxon>
    </lineage>
</organism>
<gene>
    <name evidence="2" type="ORF">SAMN05421741_10674</name>
</gene>
<feature type="transmembrane region" description="Helical" evidence="1">
    <location>
        <begin position="17"/>
        <end position="35"/>
    </location>
</feature>
<dbReference type="EMBL" id="FOVI01000006">
    <property type="protein sequence ID" value="SFN49549.1"/>
    <property type="molecule type" value="Genomic_DNA"/>
</dbReference>
<keyword evidence="1" id="KW-0812">Transmembrane</keyword>
<keyword evidence="3" id="KW-1185">Reference proteome</keyword>
<dbReference type="AlphaFoldDB" id="A0A1I4ZHT5"/>
<evidence type="ECO:0000313" key="3">
    <source>
        <dbReference type="Proteomes" id="UP000199036"/>
    </source>
</evidence>
<evidence type="ECO:0000256" key="1">
    <source>
        <dbReference type="SAM" id="Phobius"/>
    </source>
</evidence>
<feature type="transmembrane region" description="Helical" evidence="1">
    <location>
        <begin position="56"/>
        <end position="73"/>
    </location>
</feature>
<dbReference type="OrthoDB" id="9798708at2"/>
<reference evidence="3" key="1">
    <citation type="submission" date="2016-10" db="EMBL/GenBank/DDBJ databases">
        <authorList>
            <person name="Varghese N."/>
            <person name="Submissions S."/>
        </authorList>
    </citation>
    <scope>NUCLEOTIDE SEQUENCE [LARGE SCALE GENOMIC DNA]</scope>
    <source>
        <strain evidence="3">DS-12</strain>
    </source>
</reference>